<proteinExistence type="inferred from homology"/>
<name>A0AAN7R5G5_TRANT</name>
<dbReference type="AlphaFoldDB" id="A0AAN7R5G5"/>
<dbReference type="GO" id="GO:0000786">
    <property type="term" value="C:nucleosome"/>
    <property type="evidence" value="ECO:0007669"/>
    <property type="project" value="InterPro"/>
</dbReference>
<reference evidence="5 6" key="1">
    <citation type="journal article" date="2023" name="Hortic Res">
        <title>Pangenome of water caltrop reveals structural variations and asymmetric subgenome divergence after allopolyploidization.</title>
        <authorList>
            <person name="Zhang X."/>
            <person name="Chen Y."/>
            <person name="Wang L."/>
            <person name="Yuan Y."/>
            <person name="Fang M."/>
            <person name="Shi L."/>
            <person name="Lu R."/>
            <person name="Comes H.P."/>
            <person name="Ma Y."/>
            <person name="Chen Y."/>
            <person name="Huang G."/>
            <person name="Zhou Y."/>
            <person name="Zheng Z."/>
            <person name="Qiu Y."/>
        </authorList>
    </citation>
    <scope>NUCLEOTIDE SEQUENCE [LARGE SCALE GENOMIC DNA]</scope>
    <source>
        <strain evidence="5">F231</strain>
    </source>
</reference>
<dbReference type="EMBL" id="JAXQNO010000011">
    <property type="protein sequence ID" value="KAK4788011.1"/>
    <property type="molecule type" value="Genomic_DNA"/>
</dbReference>
<dbReference type="InterPro" id="IPR009072">
    <property type="entry name" value="Histone-fold"/>
</dbReference>
<dbReference type="PRINTS" id="PR00621">
    <property type="entry name" value="HISTONEH2B"/>
</dbReference>
<dbReference type="GO" id="GO:0046982">
    <property type="term" value="F:protein heterodimerization activity"/>
    <property type="evidence" value="ECO:0007669"/>
    <property type="project" value="InterPro"/>
</dbReference>
<dbReference type="Proteomes" id="UP001346149">
    <property type="component" value="Unassembled WGS sequence"/>
</dbReference>
<evidence type="ECO:0000313" key="6">
    <source>
        <dbReference type="Proteomes" id="UP001346149"/>
    </source>
</evidence>
<feature type="compositionally biased region" description="Low complexity" evidence="3">
    <location>
        <begin position="113"/>
        <end position="124"/>
    </location>
</feature>
<accession>A0AAN7R5G5</accession>
<feature type="compositionally biased region" description="Basic and acidic residues" evidence="3">
    <location>
        <begin position="199"/>
        <end position="210"/>
    </location>
</feature>
<comment type="function">
    <text evidence="1">Core component of nucleosome. Nucleosomes wrap and compact DNA into chromatin, limiting DNA accessibility to the cellular machineries which require DNA as a template. Histones thereby play a central role in transcription regulation, DNA repair, DNA replication and chromosomal stability. DNA accessibility is regulated via a complex set of post-translational modifications of histones, also called histone code, and nucleosome remodeling.</text>
</comment>
<sequence length="327" mass="36630">MAPKRRRVVKTTRKVVRETVLVSVIDNGTEEGIDNTQNQISLPDFEPETEELQVPQEAFMGAETTRETIDQLNVGATPVTTATPPPTPRRVSTRRTIIIEDKTPSTRRRIPVEEPAAAPKEAVPLRTEEQVEVEVEMAVEKKPAPEEQDVKKDQAGEEDRRAEISSLDETEGEEEMRTPESEETDGEEAAQPISPVEQEAEKKGGGGEKKPRSRSRPREQRRKRKGVEDVGNEEYRRYVFQVLKQVHPGMRISGDAMAVLNGYMNDMFERLAEEAARLSRYTGKLTLTSREIQGAVRLVVPGELGRHAIAEGAKAISNYMSYEVQPS</sequence>
<organism evidence="5 6">
    <name type="scientific">Trapa natans</name>
    <name type="common">Water chestnut</name>
    <dbReference type="NCBI Taxonomy" id="22666"/>
    <lineage>
        <taxon>Eukaryota</taxon>
        <taxon>Viridiplantae</taxon>
        <taxon>Streptophyta</taxon>
        <taxon>Embryophyta</taxon>
        <taxon>Tracheophyta</taxon>
        <taxon>Spermatophyta</taxon>
        <taxon>Magnoliopsida</taxon>
        <taxon>eudicotyledons</taxon>
        <taxon>Gunneridae</taxon>
        <taxon>Pentapetalae</taxon>
        <taxon>rosids</taxon>
        <taxon>malvids</taxon>
        <taxon>Myrtales</taxon>
        <taxon>Lythraceae</taxon>
        <taxon>Trapa</taxon>
    </lineage>
</organism>
<dbReference type="InterPro" id="IPR007125">
    <property type="entry name" value="H2A/H2B/H3"/>
</dbReference>
<evidence type="ECO:0000256" key="1">
    <source>
        <dbReference type="ARBA" id="ARBA00002001"/>
    </source>
</evidence>
<dbReference type="GO" id="GO:0005634">
    <property type="term" value="C:nucleus"/>
    <property type="evidence" value="ECO:0007669"/>
    <property type="project" value="UniProtKB-ARBA"/>
</dbReference>
<dbReference type="Pfam" id="PF00125">
    <property type="entry name" value="Histone"/>
    <property type="match status" value="1"/>
</dbReference>
<evidence type="ECO:0000313" key="5">
    <source>
        <dbReference type="EMBL" id="KAK4788011.1"/>
    </source>
</evidence>
<comment type="similarity">
    <text evidence="2">Belongs to the histone H2B family.</text>
</comment>
<keyword evidence="6" id="KW-1185">Reference proteome</keyword>
<dbReference type="SMART" id="SM00427">
    <property type="entry name" value="H2B"/>
    <property type="match status" value="1"/>
</dbReference>
<dbReference type="CDD" id="cd22910">
    <property type="entry name" value="HFD_H2B"/>
    <property type="match status" value="1"/>
</dbReference>
<dbReference type="PANTHER" id="PTHR23428">
    <property type="entry name" value="HISTONE H2B"/>
    <property type="match status" value="1"/>
</dbReference>
<dbReference type="FunFam" id="1.10.20.10:FF:000043">
    <property type="entry name" value="Histone H2B"/>
    <property type="match status" value="1"/>
</dbReference>
<evidence type="ECO:0000256" key="3">
    <source>
        <dbReference type="SAM" id="MobiDB-lite"/>
    </source>
</evidence>
<dbReference type="GO" id="GO:0003677">
    <property type="term" value="F:DNA binding"/>
    <property type="evidence" value="ECO:0007669"/>
    <property type="project" value="InterPro"/>
</dbReference>
<dbReference type="Gene3D" id="1.10.20.10">
    <property type="entry name" value="Histone, subunit A"/>
    <property type="match status" value="1"/>
</dbReference>
<feature type="compositionally biased region" description="Basic residues" evidence="3">
    <location>
        <begin position="211"/>
        <end position="225"/>
    </location>
</feature>
<protein>
    <recommendedName>
        <fullName evidence="4">Core Histone H2A/H2B/H3 domain-containing protein</fullName>
    </recommendedName>
</protein>
<evidence type="ECO:0000259" key="4">
    <source>
        <dbReference type="Pfam" id="PF00125"/>
    </source>
</evidence>
<comment type="caution">
    <text evidence="5">The sequence shown here is derived from an EMBL/GenBank/DDBJ whole genome shotgun (WGS) entry which is preliminary data.</text>
</comment>
<dbReference type="SUPFAM" id="SSF47113">
    <property type="entry name" value="Histone-fold"/>
    <property type="match status" value="1"/>
</dbReference>
<dbReference type="GO" id="GO:0030527">
    <property type="term" value="F:structural constituent of chromatin"/>
    <property type="evidence" value="ECO:0007669"/>
    <property type="project" value="InterPro"/>
</dbReference>
<dbReference type="InterPro" id="IPR000558">
    <property type="entry name" value="Histone_H2B"/>
</dbReference>
<evidence type="ECO:0000256" key="2">
    <source>
        <dbReference type="ARBA" id="ARBA00006846"/>
    </source>
</evidence>
<feature type="domain" description="Core Histone H2A/H2B/H3" evidence="4">
    <location>
        <begin position="218"/>
        <end position="298"/>
    </location>
</feature>
<feature type="compositionally biased region" description="Basic and acidic residues" evidence="3">
    <location>
        <begin position="138"/>
        <end position="163"/>
    </location>
</feature>
<feature type="region of interest" description="Disordered" evidence="3">
    <location>
        <begin position="103"/>
        <end position="228"/>
    </location>
</feature>
<gene>
    <name evidence="5" type="ORF">SAY86_019330</name>
</gene>